<keyword evidence="1" id="KW-0472">Membrane</keyword>
<sequence>MRYTYILLKLIAKQFYIQNSGIFLLFLFFGLGFLSGKEHIALASSIAQSPALLFYIIICWSAYLWASVRFVQEAIASKENLWVRNIIFFKAKQQWIMLIITQIVLNAPIIAYAGFISIFIAKYNQWSNLAMLTTYIVLSNLLPIVFYRKRLAAPIGDNKSSRLKVRANRLIATPVWLWSLNSLLHNRSFLYLITKTLSIGVLIAFTTIDNASVYDWRWLSIGVILVSMINITLITELFNFFKRDVPWMMNMPLSGLERTFIQWNSLLLLILPEGFVFIKYFPKDRPLGLFVELTIFALSICLSLFASFSVLSPEADNNLKKYFFFAIILFLLCLFGIPPTLSAFLLFSFTLTVHVSHYKINLE</sequence>
<proteinExistence type="predicted"/>
<accession>A0A937KF82</accession>
<keyword evidence="1" id="KW-0812">Transmembrane</keyword>
<feature type="transmembrane region" description="Helical" evidence="1">
    <location>
        <begin position="126"/>
        <end position="147"/>
    </location>
</feature>
<dbReference type="EMBL" id="JAEUGD010000058">
    <property type="protein sequence ID" value="MBL6447980.1"/>
    <property type="molecule type" value="Genomic_DNA"/>
</dbReference>
<keyword evidence="1" id="KW-1133">Transmembrane helix</keyword>
<gene>
    <name evidence="2" type="ORF">JMN32_16810</name>
</gene>
<protein>
    <submittedName>
        <fullName evidence="2">Uncharacterized protein</fullName>
    </submittedName>
</protein>
<feature type="transmembrane region" description="Helical" evidence="1">
    <location>
        <begin position="21"/>
        <end position="40"/>
    </location>
</feature>
<keyword evidence="3" id="KW-1185">Reference proteome</keyword>
<evidence type="ECO:0000256" key="1">
    <source>
        <dbReference type="SAM" id="Phobius"/>
    </source>
</evidence>
<organism evidence="2 3">
    <name type="scientific">Fulvivirga marina</name>
    <dbReference type="NCBI Taxonomy" id="2494733"/>
    <lineage>
        <taxon>Bacteria</taxon>
        <taxon>Pseudomonadati</taxon>
        <taxon>Bacteroidota</taxon>
        <taxon>Cytophagia</taxon>
        <taxon>Cytophagales</taxon>
        <taxon>Fulvivirgaceae</taxon>
        <taxon>Fulvivirga</taxon>
    </lineage>
</organism>
<feature type="transmembrane region" description="Helical" evidence="1">
    <location>
        <begin position="289"/>
        <end position="310"/>
    </location>
</feature>
<evidence type="ECO:0000313" key="3">
    <source>
        <dbReference type="Proteomes" id="UP000614216"/>
    </source>
</evidence>
<feature type="transmembrane region" description="Helical" evidence="1">
    <location>
        <begin position="189"/>
        <end position="206"/>
    </location>
</feature>
<evidence type="ECO:0000313" key="2">
    <source>
        <dbReference type="EMBL" id="MBL6447980.1"/>
    </source>
</evidence>
<feature type="transmembrane region" description="Helical" evidence="1">
    <location>
        <begin position="95"/>
        <end position="120"/>
    </location>
</feature>
<feature type="transmembrane region" description="Helical" evidence="1">
    <location>
        <begin position="52"/>
        <end position="71"/>
    </location>
</feature>
<dbReference type="Proteomes" id="UP000614216">
    <property type="component" value="Unassembled WGS sequence"/>
</dbReference>
<feature type="transmembrane region" description="Helical" evidence="1">
    <location>
        <begin position="322"/>
        <end position="349"/>
    </location>
</feature>
<name>A0A937KF82_9BACT</name>
<dbReference type="AlphaFoldDB" id="A0A937KF82"/>
<feature type="transmembrane region" description="Helical" evidence="1">
    <location>
        <begin position="261"/>
        <end position="282"/>
    </location>
</feature>
<reference evidence="2" key="1">
    <citation type="submission" date="2021-01" db="EMBL/GenBank/DDBJ databases">
        <title>Fulvivirga kasyanovii gen. nov., sp nov., a novel member of the phylum Bacteroidetes isolated from seawater in a mussel farm.</title>
        <authorList>
            <person name="Zhao L.-H."/>
            <person name="Wang Z.-J."/>
        </authorList>
    </citation>
    <scope>NUCLEOTIDE SEQUENCE</scope>
    <source>
        <strain evidence="2">29W222</strain>
    </source>
</reference>
<feature type="transmembrane region" description="Helical" evidence="1">
    <location>
        <begin position="218"/>
        <end position="241"/>
    </location>
</feature>
<comment type="caution">
    <text evidence="2">The sequence shown here is derived from an EMBL/GenBank/DDBJ whole genome shotgun (WGS) entry which is preliminary data.</text>
</comment>
<dbReference type="RefSeq" id="WP_202857521.1">
    <property type="nucleotide sequence ID" value="NZ_JAEUGD010000058.1"/>
</dbReference>